<comment type="caution">
    <text evidence="1">The sequence shown here is derived from an EMBL/GenBank/DDBJ whole genome shotgun (WGS) entry which is preliminary data.</text>
</comment>
<evidence type="ECO:0000313" key="1">
    <source>
        <dbReference type="EMBL" id="GHH42237.1"/>
    </source>
</evidence>
<name>A0ABQ3MEE0_9PSEU</name>
<organism evidence="1 2">
    <name type="scientific">Lentzea cavernae</name>
    <dbReference type="NCBI Taxonomy" id="2020703"/>
    <lineage>
        <taxon>Bacteria</taxon>
        <taxon>Bacillati</taxon>
        <taxon>Actinomycetota</taxon>
        <taxon>Actinomycetes</taxon>
        <taxon>Pseudonocardiales</taxon>
        <taxon>Pseudonocardiaceae</taxon>
        <taxon>Lentzea</taxon>
    </lineage>
</organism>
<proteinExistence type="predicted"/>
<evidence type="ECO:0008006" key="3">
    <source>
        <dbReference type="Google" id="ProtNLM"/>
    </source>
</evidence>
<dbReference type="EMBL" id="BNAR01000005">
    <property type="protein sequence ID" value="GHH42237.1"/>
    <property type="molecule type" value="Genomic_DNA"/>
</dbReference>
<gene>
    <name evidence="1" type="ORF">GCM10017774_38270</name>
</gene>
<keyword evidence="2" id="KW-1185">Reference proteome</keyword>
<reference evidence="2" key="1">
    <citation type="journal article" date="2019" name="Int. J. Syst. Evol. Microbiol.">
        <title>The Global Catalogue of Microorganisms (GCM) 10K type strain sequencing project: providing services to taxonomists for standard genome sequencing and annotation.</title>
        <authorList>
            <consortium name="The Broad Institute Genomics Platform"/>
            <consortium name="The Broad Institute Genome Sequencing Center for Infectious Disease"/>
            <person name="Wu L."/>
            <person name="Ma J."/>
        </authorList>
    </citation>
    <scope>NUCLEOTIDE SEQUENCE [LARGE SCALE GENOMIC DNA]</scope>
    <source>
        <strain evidence="2">CGMCC 4.7367</strain>
    </source>
</reference>
<accession>A0ABQ3MEE0</accession>
<sequence>MRYWIARTQYRGPVGTNQSFGLICIGSSKNFRGDLFDRALIWNQVHLRQALREYERHYNEHRTTDCSLPQQPCGPGTSPLDLTGSNASRYFDGTVSVESSTSIGMPLDLSGHNFQHTQSARRLDEQVTPIKPCLAPTGSQVLNKRSIAVTSSAASQ</sequence>
<dbReference type="Proteomes" id="UP000605568">
    <property type="component" value="Unassembled WGS sequence"/>
</dbReference>
<evidence type="ECO:0000313" key="2">
    <source>
        <dbReference type="Proteomes" id="UP000605568"/>
    </source>
</evidence>
<protein>
    <recommendedName>
        <fullName evidence="3">Integrase catalytic domain-containing protein</fullName>
    </recommendedName>
</protein>